<accession>A0A286GYP2</accession>
<reference evidence="1 2" key="1">
    <citation type="submission" date="2017-09" db="EMBL/GenBank/DDBJ databases">
        <authorList>
            <person name="Ehlers B."/>
            <person name="Leendertz F.H."/>
        </authorList>
    </citation>
    <scope>NUCLEOTIDE SEQUENCE [LARGE SCALE GENOMIC DNA]</scope>
    <source>
        <strain evidence="1 2">USBA 140</strain>
    </source>
</reference>
<keyword evidence="2" id="KW-1185">Reference proteome</keyword>
<evidence type="ECO:0000313" key="1">
    <source>
        <dbReference type="EMBL" id="SOE00627.1"/>
    </source>
</evidence>
<dbReference type="EMBL" id="OCNJ01000013">
    <property type="protein sequence ID" value="SOE00627.1"/>
    <property type="molecule type" value="Genomic_DNA"/>
</dbReference>
<dbReference type="AlphaFoldDB" id="A0A286GYP2"/>
<proteinExistence type="predicted"/>
<dbReference type="Proteomes" id="UP000219621">
    <property type="component" value="Unassembled WGS sequence"/>
</dbReference>
<protein>
    <submittedName>
        <fullName evidence="1">Uncharacterized protein</fullName>
    </submittedName>
</protein>
<gene>
    <name evidence="1" type="ORF">SAMN05421508_11370</name>
</gene>
<dbReference type="RefSeq" id="WP_097281298.1">
    <property type="nucleotide sequence ID" value="NZ_OCNJ01000013.1"/>
</dbReference>
<organism evidence="1 2">
    <name type="scientific">Caenispirillum bisanense</name>
    <dbReference type="NCBI Taxonomy" id="414052"/>
    <lineage>
        <taxon>Bacteria</taxon>
        <taxon>Pseudomonadati</taxon>
        <taxon>Pseudomonadota</taxon>
        <taxon>Alphaproteobacteria</taxon>
        <taxon>Rhodospirillales</taxon>
        <taxon>Novispirillaceae</taxon>
        <taxon>Caenispirillum</taxon>
    </lineage>
</organism>
<sequence length="72" mass="7459">MGKPLEFPPVGDIVFVPPGLQGPIKAKTALPCGGARLEVEQEKTGVVYVATIRVMPGSRVDISISAPEATNG</sequence>
<evidence type="ECO:0000313" key="2">
    <source>
        <dbReference type="Proteomes" id="UP000219621"/>
    </source>
</evidence>
<name>A0A286GYP2_9PROT</name>